<evidence type="ECO:0000313" key="2">
    <source>
        <dbReference type="EMBL" id="QXE91220.1"/>
    </source>
</evidence>
<evidence type="ECO:0000313" key="3">
    <source>
        <dbReference type="Proteomes" id="UP000683559"/>
    </source>
</evidence>
<dbReference type="RefSeq" id="WP_217287806.1">
    <property type="nucleotide sequence ID" value="NZ_CP077683.1"/>
</dbReference>
<feature type="transmembrane region" description="Helical" evidence="1">
    <location>
        <begin position="38"/>
        <end position="57"/>
    </location>
</feature>
<name>A0ABX8LGR4_9BACT</name>
<reference evidence="2 3" key="1">
    <citation type="submission" date="2021-06" db="EMBL/GenBank/DDBJ databases">
        <title>Gemonas diversity in paddy soil.</title>
        <authorList>
            <person name="Liu G."/>
        </authorList>
    </citation>
    <scope>NUCLEOTIDE SEQUENCE [LARGE SCALE GENOMIC DNA]</scope>
    <source>
        <strain evidence="2 3">RG2</strain>
    </source>
</reference>
<dbReference type="EMBL" id="CP077683">
    <property type="protein sequence ID" value="QXE91220.1"/>
    <property type="molecule type" value="Genomic_DNA"/>
</dbReference>
<evidence type="ECO:0000256" key="1">
    <source>
        <dbReference type="SAM" id="Phobius"/>
    </source>
</evidence>
<sequence>MKPDEIHVAGMILLLVATVGVTARFGRKTLKNVFWNRLLIAISAGVITFFALPMGMIVQLKSQASSNPAYQSLLTSLCLIIVILCIEKRIVAIISCLVILITGYKLCSQYQYIVNHTGKYAYADPLSGEFFNYPSYDSWSKGVSARPLWHTSFTGIYSVEGLNSRNSNQTGGDGLRGAVRANKSQ</sequence>
<proteinExistence type="predicted"/>
<keyword evidence="1" id="KW-1133">Transmembrane helix</keyword>
<keyword evidence="1" id="KW-0472">Membrane</keyword>
<dbReference type="Proteomes" id="UP000683559">
    <property type="component" value="Chromosome"/>
</dbReference>
<keyword evidence="1" id="KW-0812">Transmembrane</keyword>
<keyword evidence="3" id="KW-1185">Reference proteome</keyword>
<feature type="transmembrane region" description="Helical" evidence="1">
    <location>
        <begin position="6"/>
        <end position="26"/>
    </location>
</feature>
<gene>
    <name evidence="2" type="ORF">KP001_01375</name>
</gene>
<organism evidence="2 3">
    <name type="scientific">Geomonas subterranea</name>
    <dbReference type="NCBI Taxonomy" id="2847989"/>
    <lineage>
        <taxon>Bacteria</taxon>
        <taxon>Pseudomonadati</taxon>
        <taxon>Thermodesulfobacteriota</taxon>
        <taxon>Desulfuromonadia</taxon>
        <taxon>Geobacterales</taxon>
        <taxon>Geobacteraceae</taxon>
        <taxon>Geomonas</taxon>
    </lineage>
</organism>
<protein>
    <submittedName>
        <fullName evidence="2">Uncharacterized protein</fullName>
    </submittedName>
</protein>
<accession>A0ABX8LGR4</accession>